<evidence type="ECO:0000256" key="2">
    <source>
        <dbReference type="ARBA" id="ARBA00023235"/>
    </source>
</evidence>
<dbReference type="SMART" id="SM00855">
    <property type="entry name" value="PGAM"/>
    <property type="match status" value="1"/>
</dbReference>
<dbReference type="EMBL" id="BAAAJE010000030">
    <property type="protein sequence ID" value="GAA1164088.1"/>
    <property type="molecule type" value="Genomic_DNA"/>
</dbReference>
<name>A0ABN1UR64_9ACTN</name>
<gene>
    <name evidence="3" type="ORF">GCM10009606_47240</name>
</gene>
<reference evidence="3 4" key="1">
    <citation type="journal article" date="2019" name="Int. J. Syst. Evol. Microbiol.">
        <title>The Global Catalogue of Microorganisms (GCM) 10K type strain sequencing project: providing services to taxonomists for standard genome sequencing and annotation.</title>
        <authorList>
            <consortium name="The Broad Institute Genomics Platform"/>
            <consortium name="The Broad Institute Genome Sequencing Center for Infectious Disease"/>
            <person name="Wu L."/>
            <person name="Ma J."/>
        </authorList>
    </citation>
    <scope>NUCLEOTIDE SEQUENCE [LARGE SCALE GENOMIC DNA]</scope>
    <source>
        <strain evidence="3 4">JCM 11813</strain>
    </source>
</reference>
<dbReference type="InterPro" id="IPR013078">
    <property type="entry name" value="His_Pase_superF_clade-1"/>
</dbReference>
<dbReference type="CDD" id="cd07067">
    <property type="entry name" value="HP_PGM_like"/>
    <property type="match status" value="1"/>
</dbReference>
<protein>
    <submittedName>
        <fullName evidence="3">Histidine phosphatase family protein</fullName>
    </submittedName>
</protein>
<keyword evidence="2" id="KW-0413">Isomerase</keyword>
<organism evidence="3 4">
    <name type="scientific">Nocardioides aquiterrae</name>
    <dbReference type="NCBI Taxonomy" id="203799"/>
    <lineage>
        <taxon>Bacteria</taxon>
        <taxon>Bacillati</taxon>
        <taxon>Actinomycetota</taxon>
        <taxon>Actinomycetes</taxon>
        <taxon>Propionibacteriales</taxon>
        <taxon>Nocardioidaceae</taxon>
        <taxon>Nocardioides</taxon>
    </lineage>
</organism>
<evidence type="ECO:0000313" key="3">
    <source>
        <dbReference type="EMBL" id="GAA1164088.1"/>
    </source>
</evidence>
<dbReference type="InterPro" id="IPR029033">
    <property type="entry name" value="His_PPase_superfam"/>
</dbReference>
<sequence>MVAPRWTDGPASLTLVRHGESVGNLADDRAREAKAEVLDLEVRDADVELSPAGRDQAGALGRWLDEKAPDDWRPTVVLSSPYRRAAETAERAGLDAVLDERLRERDLGIFDGLTGAGIRARYPDEATRRQKLGKFYYQPPSGESWADVVLRVRSLLTDLRHGYDGERIWLFTHQAVIMSFRYVLERLDEETLLDIDRRHRIPNASFTRFCRAGDGFELDVFADTRAIDDLDAPVTHEEPHRGRGHDR</sequence>
<dbReference type="Proteomes" id="UP001499979">
    <property type="component" value="Unassembled WGS sequence"/>
</dbReference>
<dbReference type="RefSeq" id="WP_343910873.1">
    <property type="nucleotide sequence ID" value="NZ_BAAAJE010000030.1"/>
</dbReference>
<dbReference type="SUPFAM" id="SSF53254">
    <property type="entry name" value="Phosphoglycerate mutase-like"/>
    <property type="match status" value="1"/>
</dbReference>
<dbReference type="Gene3D" id="3.40.50.1240">
    <property type="entry name" value="Phosphoglycerate mutase-like"/>
    <property type="match status" value="1"/>
</dbReference>
<proteinExistence type="predicted"/>
<evidence type="ECO:0000313" key="4">
    <source>
        <dbReference type="Proteomes" id="UP001499979"/>
    </source>
</evidence>
<dbReference type="InterPro" id="IPR050275">
    <property type="entry name" value="PGM_Phosphatase"/>
</dbReference>
<dbReference type="PANTHER" id="PTHR48100">
    <property type="entry name" value="BROAD-SPECIFICITY PHOSPHATASE YOR283W-RELATED"/>
    <property type="match status" value="1"/>
</dbReference>
<dbReference type="InterPro" id="IPR001345">
    <property type="entry name" value="PG/BPGM_mutase_AS"/>
</dbReference>
<keyword evidence="1" id="KW-0324">Glycolysis</keyword>
<comment type="caution">
    <text evidence="3">The sequence shown here is derived from an EMBL/GenBank/DDBJ whole genome shotgun (WGS) entry which is preliminary data.</text>
</comment>
<dbReference type="Pfam" id="PF00300">
    <property type="entry name" value="His_Phos_1"/>
    <property type="match status" value="1"/>
</dbReference>
<evidence type="ECO:0000256" key="1">
    <source>
        <dbReference type="ARBA" id="ARBA00023152"/>
    </source>
</evidence>
<keyword evidence="4" id="KW-1185">Reference proteome</keyword>
<dbReference type="PROSITE" id="PS00175">
    <property type="entry name" value="PG_MUTASE"/>
    <property type="match status" value="1"/>
</dbReference>
<dbReference type="PANTHER" id="PTHR48100:SF1">
    <property type="entry name" value="HISTIDINE PHOSPHATASE FAMILY PROTEIN-RELATED"/>
    <property type="match status" value="1"/>
</dbReference>
<accession>A0ABN1UR64</accession>